<evidence type="ECO:0000313" key="5">
    <source>
        <dbReference type="WBParaSite" id="L893_g14007.t1"/>
    </source>
</evidence>
<name>A0A1I7YA13_9BILA</name>
<keyword evidence="4" id="KW-1185">Reference proteome</keyword>
<evidence type="ECO:0000313" key="4">
    <source>
        <dbReference type="Proteomes" id="UP000095287"/>
    </source>
</evidence>
<reference evidence="5" key="1">
    <citation type="submission" date="2016-11" db="UniProtKB">
        <authorList>
            <consortium name="WormBaseParasite"/>
        </authorList>
    </citation>
    <scope>IDENTIFICATION</scope>
</reference>
<protein>
    <submittedName>
        <fullName evidence="5">Dehydrogenase</fullName>
    </submittedName>
</protein>
<accession>A0A1I7YA13</accession>
<evidence type="ECO:0000256" key="3">
    <source>
        <dbReference type="ARBA" id="ARBA00023237"/>
    </source>
</evidence>
<dbReference type="AlphaFoldDB" id="A0A1I7YA13"/>
<dbReference type="Gene3D" id="2.40.170.20">
    <property type="entry name" value="TonB-dependent receptor, beta-barrel domain"/>
    <property type="match status" value="1"/>
</dbReference>
<evidence type="ECO:0000256" key="2">
    <source>
        <dbReference type="ARBA" id="ARBA00023136"/>
    </source>
</evidence>
<organism evidence="4 5">
    <name type="scientific">Steinernema glaseri</name>
    <dbReference type="NCBI Taxonomy" id="37863"/>
    <lineage>
        <taxon>Eukaryota</taxon>
        <taxon>Metazoa</taxon>
        <taxon>Ecdysozoa</taxon>
        <taxon>Nematoda</taxon>
        <taxon>Chromadorea</taxon>
        <taxon>Rhabditida</taxon>
        <taxon>Tylenchina</taxon>
        <taxon>Panagrolaimomorpha</taxon>
        <taxon>Strongyloidoidea</taxon>
        <taxon>Steinernematidae</taxon>
        <taxon>Steinernema</taxon>
    </lineage>
</organism>
<proteinExistence type="predicted"/>
<keyword evidence="2" id="KW-0472">Membrane</keyword>
<dbReference type="WBParaSite" id="L893_g14007.t1">
    <property type="protein sequence ID" value="L893_g14007.t1"/>
    <property type="gene ID" value="L893_g14007"/>
</dbReference>
<keyword evidence="3" id="KW-0998">Cell outer membrane</keyword>
<dbReference type="Proteomes" id="UP000095287">
    <property type="component" value="Unplaced"/>
</dbReference>
<comment type="subcellular location">
    <subcellularLocation>
        <location evidence="1">Cell outer membrane</location>
    </subcellularLocation>
</comment>
<dbReference type="InterPro" id="IPR036942">
    <property type="entry name" value="Beta-barrel_TonB_sf"/>
</dbReference>
<evidence type="ECO:0000256" key="1">
    <source>
        <dbReference type="ARBA" id="ARBA00004442"/>
    </source>
</evidence>
<sequence>MAQYYEGEAQMPGGLNVADYDADPYQSTRLQDKFWGRRTMRSEERRV</sequence>